<evidence type="ECO:0000313" key="3">
    <source>
        <dbReference type="EMBL" id="VDI74913.1"/>
    </source>
</evidence>
<dbReference type="OrthoDB" id="7387685at2759"/>
<dbReference type="EMBL" id="UYJE01009613">
    <property type="protein sequence ID" value="VDI74913.1"/>
    <property type="molecule type" value="Genomic_DNA"/>
</dbReference>
<dbReference type="PROSITE" id="PS50041">
    <property type="entry name" value="C_TYPE_LECTIN_2"/>
    <property type="match status" value="2"/>
</dbReference>
<comment type="caution">
    <text evidence="3">The sequence shown here is derived from an EMBL/GenBank/DDBJ whole genome shotgun (WGS) entry which is preliminary data.</text>
</comment>
<dbReference type="Gene3D" id="3.10.100.10">
    <property type="entry name" value="Mannose-Binding Protein A, subunit A"/>
    <property type="match status" value="2"/>
</dbReference>
<sequence length="466" mass="52137">MLSGKQFNRAVRGLTLVYEALMHVLLSQFFQYCDLEDRLADVPKHLWSRMKEANLQFESSACSGNSQPVDNLAETFTQYVTPVLTEYIGSARDTLHIHVDPELVFRRALTLSSSRDDVSLQKIMEHPIGPVPTSIFHDDGSMRKSVKAELLHKLEETASSVPVLPDFDKSKNTLTQDDVDSAVVAAREFVAALYDSKYKFKKCHNDLNLLRHQLAINKDKSLIKLPPCESVFKQHVLRAIWQSKVWVSANLANPNNGSPCAFDYKCAPGKLGPNINKCYWTTQTPLKWADTGTQCGTNGGILGTFPDNTTYYIILNGTGILHSTDYWWIGLTDVVTEEVYKTSDGKAMPWDNLVAVYGYFTDDCLAIAPLENFKWAEEHCSTSAYRGVCESPLVCDFWIGGSDSVSENIWKWVNGGGMDMGKWHSSQPGGNTLENCAVLRYDSDGNKFADEVCSQTRDFICEKTIS</sequence>
<dbReference type="InterPro" id="IPR001304">
    <property type="entry name" value="C-type_lectin-like"/>
</dbReference>
<dbReference type="GO" id="GO:0005615">
    <property type="term" value="C:extracellular space"/>
    <property type="evidence" value="ECO:0007669"/>
    <property type="project" value="TreeGrafter"/>
</dbReference>
<evidence type="ECO:0000313" key="4">
    <source>
        <dbReference type="Proteomes" id="UP000596742"/>
    </source>
</evidence>
<feature type="domain" description="C-type lectin" evidence="2">
    <location>
        <begin position="397"/>
        <end position="462"/>
    </location>
</feature>
<dbReference type="CDD" id="cd00037">
    <property type="entry name" value="CLECT"/>
    <property type="match status" value="2"/>
</dbReference>
<dbReference type="SUPFAM" id="SSF56436">
    <property type="entry name" value="C-type lectin-like"/>
    <property type="match status" value="2"/>
</dbReference>
<feature type="domain" description="C-type lectin" evidence="2">
    <location>
        <begin position="274"/>
        <end position="381"/>
    </location>
</feature>
<dbReference type="PANTHER" id="PTHR22799:SF6">
    <property type="entry name" value="C-TYPE LECTIN DOMAIN FAMILY 4 MEMBER M-LIKE"/>
    <property type="match status" value="1"/>
</dbReference>
<dbReference type="Pfam" id="PF00059">
    <property type="entry name" value="Lectin_C"/>
    <property type="match status" value="2"/>
</dbReference>
<evidence type="ECO:0000256" key="1">
    <source>
        <dbReference type="ARBA" id="ARBA00022734"/>
    </source>
</evidence>
<gene>
    <name evidence="3" type="ORF">MGAL_10B023654</name>
</gene>
<reference evidence="3" key="1">
    <citation type="submission" date="2018-11" db="EMBL/GenBank/DDBJ databases">
        <authorList>
            <person name="Alioto T."/>
            <person name="Alioto T."/>
        </authorList>
    </citation>
    <scope>NUCLEOTIDE SEQUENCE</scope>
</reference>
<dbReference type="Proteomes" id="UP000596742">
    <property type="component" value="Unassembled WGS sequence"/>
</dbReference>
<accession>A0A8B6H7V9</accession>
<proteinExistence type="predicted"/>
<evidence type="ECO:0000259" key="2">
    <source>
        <dbReference type="PROSITE" id="PS50041"/>
    </source>
</evidence>
<dbReference type="InterPro" id="IPR016187">
    <property type="entry name" value="CTDL_fold"/>
</dbReference>
<keyword evidence="1" id="KW-0430">Lectin</keyword>
<protein>
    <recommendedName>
        <fullName evidence="2">C-type lectin domain-containing protein</fullName>
    </recommendedName>
</protein>
<dbReference type="InterPro" id="IPR051663">
    <property type="entry name" value="CLec_Tetranectin-domain"/>
</dbReference>
<name>A0A8B6H7V9_MYTGA</name>
<organism evidence="3 4">
    <name type="scientific">Mytilus galloprovincialis</name>
    <name type="common">Mediterranean mussel</name>
    <dbReference type="NCBI Taxonomy" id="29158"/>
    <lineage>
        <taxon>Eukaryota</taxon>
        <taxon>Metazoa</taxon>
        <taxon>Spiralia</taxon>
        <taxon>Lophotrochozoa</taxon>
        <taxon>Mollusca</taxon>
        <taxon>Bivalvia</taxon>
        <taxon>Autobranchia</taxon>
        <taxon>Pteriomorphia</taxon>
        <taxon>Mytilida</taxon>
        <taxon>Mytiloidea</taxon>
        <taxon>Mytilidae</taxon>
        <taxon>Mytilinae</taxon>
        <taxon>Mytilus</taxon>
    </lineage>
</organism>
<dbReference type="PANTHER" id="PTHR22799">
    <property type="entry name" value="TETRANECTIN-RELATED"/>
    <property type="match status" value="1"/>
</dbReference>
<dbReference type="InterPro" id="IPR016186">
    <property type="entry name" value="C-type_lectin-like/link_sf"/>
</dbReference>
<keyword evidence="4" id="KW-1185">Reference proteome</keyword>
<dbReference type="GO" id="GO:0030246">
    <property type="term" value="F:carbohydrate binding"/>
    <property type="evidence" value="ECO:0007669"/>
    <property type="project" value="UniProtKB-KW"/>
</dbReference>
<dbReference type="AlphaFoldDB" id="A0A8B6H7V9"/>